<dbReference type="SUPFAM" id="SSF50800">
    <property type="entry name" value="PK beta-barrel domain-like"/>
    <property type="match status" value="1"/>
</dbReference>
<dbReference type="GO" id="GO:0030955">
    <property type="term" value="F:potassium ion binding"/>
    <property type="evidence" value="ECO:0007669"/>
    <property type="project" value="UniProtKB-UniRule"/>
</dbReference>
<keyword evidence="7 13" id="KW-0418">Kinase</keyword>
<evidence type="ECO:0000256" key="13">
    <source>
        <dbReference type="RuleBase" id="RU000504"/>
    </source>
</evidence>
<dbReference type="AlphaFoldDB" id="B9K6S0"/>
<evidence type="ECO:0000259" key="14">
    <source>
        <dbReference type="Pfam" id="PF00224"/>
    </source>
</evidence>
<evidence type="ECO:0000256" key="8">
    <source>
        <dbReference type="ARBA" id="ARBA00022840"/>
    </source>
</evidence>
<dbReference type="PANTHER" id="PTHR11817">
    <property type="entry name" value="PYRUVATE KINASE"/>
    <property type="match status" value="1"/>
</dbReference>
<sequence length="470" mass="52555">MKKVVRSTKIVCTVGPRTDSYEMIEKMIDLGVNVFRINTSHGDWNEQEQKILKIKDLREKKKKPVAIMIDLAGPKIRTGYFEKEFVELKEGQIFTLTTKEILGNEKIVSVNLSTLPKDVKKGDTILLSDGEIVLEVLETTDTDVKTVVKVGGKITHRRGVNVPTADLSVESITDRDREFIRLGTLHDVEFFALSFVRKPEDVLKAKEEIRKHGKDVPIISKIETRKALERLEDIIKVSDAVMVARGDLGVEIPIEEVPIVQKEIVKISKYYSKPVVVATQILESMIEHPYPTRAEVTDIANAIFDGADALLLTAETAVGKYPLEAIKVLSKVAEEVEKKSEFFRTLEYDTNDISEAISHACWQLSSSLKAKLIITPTISGSTAIRISKYNVSQPIVALTPEEKTYYRLSIVRKVIPVLAERCSQELEFIEKGLKKVEEMGLVEKGDLVVLTSGVPGKVGTTNTIRVLKVE</sequence>
<feature type="domain" description="Pyruvate kinase barrel" evidence="14">
    <location>
        <begin position="6"/>
        <end position="326"/>
    </location>
</feature>
<keyword evidence="6" id="KW-0547">Nucleotide-binding</keyword>
<evidence type="ECO:0000313" key="16">
    <source>
        <dbReference type="EMBL" id="ACM22653.1"/>
    </source>
</evidence>
<dbReference type="FunFam" id="2.40.33.10:FF:000001">
    <property type="entry name" value="Pyruvate kinase"/>
    <property type="match status" value="1"/>
</dbReference>
<dbReference type="eggNOG" id="COG0469">
    <property type="taxonomic scope" value="Bacteria"/>
</dbReference>
<dbReference type="Pfam" id="PF00224">
    <property type="entry name" value="PK"/>
    <property type="match status" value="1"/>
</dbReference>
<dbReference type="InterPro" id="IPR040442">
    <property type="entry name" value="Pyrv_kinase-like_dom_sf"/>
</dbReference>
<dbReference type="InterPro" id="IPR015806">
    <property type="entry name" value="Pyrv_Knase_insert_dom_sf"/>
</dbReference>
<keyword evidence="8" id="KW-0067">ATP-binding</keyword>
<dbReference type="SUPFAM" id="SSF52935">
    <property type="entry name" value="PK C-terminal domain-like"/>
    <property type="match status" value="1"/>
</dbReference>
<dbReference type="InterPro" id="IPR036918">
    <property type="entry name" value="Pyrv_Knase_C_sf"/>
</dbReference>
<evidence type="ECO:0000256" key="12">
    <source>
        <dbReference type="NCBIfam" id="TIGR01064"/>
    </source>
</evidence>
<dbReference type="InterPro" id="IPR015793">
    <property type="entry name" value="Pyrv_Knase_brl"/>
</dbReference>
<dbReference type="UniPathway" id="UPA00109">
    <property type="reaction ID" value="UER00188"/>
</dbReference>
<accession>B9K6S0</accession>
<protein>
    <recommendedName>
        <fullName evidence="3 12">Pyruvate kinase</fullName>
        <ecNumber evidence="3 12">2.7.1.40</ecNumber>
    </recommendedName>
</protein>
<dbReference type="Gene3D" id="2.40.33.10">
    <property type="entry name" value="PK beta-barrel domain-like"/>
    <property type="match status" value="1"/>
</dbReference>
<dbReference type="GO" id="GO:0005524">
    <property type="term" value="F:ATP binding"/>
    <property type="evidence" value="ECO:0007669"/>
    <property type="project" value="UniProtKB-KW"/>
</dbReference>
<keyword evidence="9 13" id="KW-0460">Magnesium</keyword>
<dbReference type="NCBIfam" id="NF004978">
    <property type="entry name" value="PRK06354.1"/>
    <property type="match status" value="1"/>
</dbReference>
<gene>
    <name evidence="16" type="ordered locus">CTN_0477</name>
</gene>
<dbReference type="InterPro" id="IPR015795">
    <property type="entry name" value="Pyrv_Knase_C"/>
</dbReference>
<keyword evidence="5" id="KW-0479">Metal-binding</keyword>
<keyword evidence="17" id="KW-1185">Reference proteome</keyword>
<keyword evidence="11 16" id="KW-0670">Pyruvate</keyword>
<dbReference type="Proteomes" id="UP000000445">
    <property type="component" value="Chromosome"/>
</dbReference>
<dbReference type="EMBL" id="CP000916">
    <property type="protein sequence ID" value="ACM22653.1"/>
    <property type="molecule type" value="Genomic_DNA"/>
</dbReference>
<evidence type="ECO:0000256" key="10">
    <source>
        <dbReference type="ARBA" id="ARBA00023152"/>
    </source>
</evidence>
<evidence type="ECO:0000256" key="1">
    <source>
        <dbReference type="ARBA" id="ARBA00004997"/>
    </source>
</evidence>
<dbReference type="GO" id="GO:0000287">
    <property type="term" value="F:magnesium ion binding"/>
    <property type="evidence" value="ECO:0007669"/>
    <property type="project" value="UniProtKB-UniRule"/>
</dbReference>
<dbReference type="NCBIfam" id="NF004491">
    <property type="entry name" value="PRK05826.1"/>
    <property type="match status" value="1"/>
</dbReference>
<evidence type="ECO:0000256" key="2">
    <source>
        <dbReference type="ARBA" id="ARBA00008663"/>
    </source>
</evidence>
<dbReference type="KEGG" id="tna:CTN_0477"/>
<comment type="catalytic activity">
    <reaction evidence="13">
        <text>pyruvate + ATP = phosphoenolpyruvate + ADP + H(+)</text>
        <dbReference type="Rhea" id="RHEA:18157"/>
        <dbReference type="ChEBI" id="CHEBI:15361"/>
        <dbReference type="ChEBI" id="CHEBI:15378"/>
        <dbReference type="ChEBI" id="CHEBI:30616"/>
        <dbReference type="ChEBI" id="CHEBI:58702"/>
        <dbReference type="ChEBI" id="CHEBI:456216"/>
        <dbReference type="EC" id="2.7.1.40"/>
    </reaction>
</comment>
<dbReference type="InterPro" id="IPR001697">
    <property type="entry name" value="Pyr_Knase"/>
</dbReference>
<dbReference type="Gene3D" id="3.20.20.60">
    <property type="entry name" value="Phosphoenolpyruvate-binding domains"/>
    <property type="match status" value="1"/>
</dbReference>
<dbReference type="InterPro" id="IPR015813">
    <property type="entry name" value="Pyrv/PenolPyrv_kinase-like_dom"/>
</dbReference>
<evidence type="ECO:0000256" key="3">
    <source>
        <dbReference type="ARBA" id="ARBA00012142"/>
    </source>
</evidence>
<evidence type="ECO:0000256" key="6">
    <source>
        <dbReference type="ARBA" id="ARBA00022741"/>
    </source>
</evidence>
<dbReference type="Gene3D" id="3.40.1380.20">
    <property type="entry name" value="Pyruvate kinase, C-terminal domain"/>
    <property type="match status" value="1"/>
</dbReference>
<dbReference type="Pfam" id="PF02887">
    <property type="entry name" value="PK_C"/>
    <property type="match status" value="1"/>
</dbReference>
<organism evidence="16 17">
    <name type="scientific">Thermotoga neapolitana (strain ATCC 49049 / DSM 4359 / NBRC 107923 / NS-E)</name>
    <dbReference type="NCBI Taxonomy" id="309803"/>
    <lineage>
        <taxon>Bacteria</taxon>
        <taxon>Thermotogati</taxon>
        <taxon>Thermotogota</taxon>
        <taxon>Thermotogae</taxon>
        <taxon>Thermotogales</taxon>
        <taxon>Thermotogaceae</taxon>
        <taxon>Thermotoga</taxon>
    </lineage>
</organism>
<evidence type="ECO:0000256" key="11">
    <source>
        <dbReference type="ARBA" id="ARBA00023317"/>
    </source>
</evidence>
<dbReference type="GO" id="GO:0016301">
    <property type="term" value="F:kinase activity"/>
    <property type="evidence" value="ECO:0007669"/>
    <property type="project" value="UniProtKB-KW"/>
</dbReference>
<evidence type="ECO:0000313" key="17">
    <source>
        <dbReference type="Proteomes" id="UP000000445"/>
    </source>
</evidence>
<evidence type="ECO:0000256" key="7">
    <source>
        <dbReference type="ARBA" id="ARBA00022777"/>
    </source>
</evidence>
<dbReference type="InterPro" id="IPR011037">
    <property type="entry name" value="Pyrv_Knase-like_insert_dom_sf"/>
</dbReference>
<name>B9K6S0_THENN</name>
<evidence type="ECO:0000256" key="4">
    <source>
        <dbReference type="ARBA" id="ARBA00022679"/>
    </source>
</evidence>
<dbReference type="HOGENOM" id="CLU_015439_0_2_0"/>
<comment type="pathway">
    <text evidence="1 13">Carbohydrate degradation; glycolysis; pyruvate from D-glyceraldehyde 3-phosphate: step 5/5.</text>
</comment>
<dbReference type="EC" id="2.7.1.40" evidence="3 12"/>
<dbReference type="GO" id="GO:0004743">
    <property type="term" value="F:pyruvate kinase activity"/>
    <property type="evidence" value="ECO:0007669"/>
    <property type="project" value="UniProtKB-UniRule"/>
</dbReference>
<comment type="similarity">
    <text evidence="2 13">Belongs to the pyruvate kinase family.</text>
</comment>
<proteinExistence type="inferred from homology"/>
<feature type="domain" description="Pyruvate kinase C-terminal" evidence="15">
    <location>
        <begin position="355"/>
        <end position="467"/>
    </location>
</feature>
<keyword evidence="4 13" id="KW-0808">Transferase</keyword>
<evidence type="ECO:0000256" key="5">
    <source>
        <dbReference type="ARBA" id="ARBA00022723"/>
    </source>
</evidence>
<evidence type="ECO:0000256" key="9">
    <source>
        <dbReference type="ARBA" id="ARBA00022842"/>
    </source>
</evidence>
<dbReference type="SUPFAM" id="SSF51621">
    <property type="entry name" value="Phosphoenolpyruvate/pyruvate domain"/>
    <property type="match status" value="1"/>
</dbReference>
<dbReference type="NCBIfam" id="TIGR01064">
    <property type="entry name" value="pyruv_kin"/>
    <property type="match status" value="1"/>
</dbReference>
<keyword evidence="10 13" id="KW-0324">Glycolysis</keyword>
<reference evidence="16 17" key="1">
    <citation type="journal article" date="2009" name="Biosci. Biotechnol. Biochem.">
        <title>WeGAS: a web-based microbial genome annotation system.</title>
        <authorList>
            <person name="Lee D."/>
            <person name="Seo H."/>
            <person name="Park C."/>
            <person name="Park K."/>
        </authorList>
    </citation>
    <scope>NUCLEOTIDE SEQUENCE [LARGE SCALE GENOMIC DNA]</scope>
    <source>
        <strain evidence="17">ATCC 49049 / DSM 4359 / NBRC 107923 / NS-E</strain>
    </source>
</reference>
<evidence type="ECO:0000259" key="15">
    <source>
        <dbReference type="Pfam" id="PF02887"/>
    </source>
</evidence>
<dbReference type="STRING" id="309803.CTN_0477"/>
<dbReference type="PRINTS" id="PR01050">
    <property type="entry name" value="PYRUVTKNASE"/>
</dbReference>